<evidence type="ECO:0000313" key="1">
    <source>
        <dbReference type="EMBL" id="MEX4008514.1"/>
    </source>
</evidence>
<protein>
    <submittedName>
        <fullName evidence="1">Uncharacterized protein</fullName>
    </submittedName>
</protein>
<comment type="caution">
    <text evidence="1">The sequence shown here is derived from an EMBL/GenBank/DDBJ whole genome shotgun (WGS) entry which is preliminary data.</text>
</comment>
<dbReference type="EMBL" id="JAZHFV010000004">
    <property type="protein sequence ID" value="MEX4008514.1"/>
    <property type="molecule type" value="Genomic_DNA"/>
</dbReference>
<gene>
    <name evidence="1" type="ORF">V1479_14470</name>
</gene>
<dbReference type="RefSeq" id="WP_368803526.1">
    <property type="nucleotide sequence ID" value="NZ_CBDDTD010000001.1"/>
</dbReference>
<organism evidence="1 2">
    <name type="scientific">Neoaquamicrobium sediminum</name>
    <dbReference type="NCBI Taxonomy" id="1849104"/>
    <lineage>
        <taxon>Bacteria</taxon>
        <taxon>Pseudomonadati</taxon>
        <taxon>Pseudomonadota</taxon>
        <taxon>Alphaproteobacteria</taxon>
        <taxon>Hyphomicrobiales</taxon>
        <taxon>Phyllobacteriaceae</taxon>
        <taxon>Neoaquamicrobium</taxon>
    </lineage>
</organism>
<name>A0ABV3WV83_9HYPH</name>
<sequence length="42" mass="4042">MNASGGGSGEGAGLYRSVSLGWCRTGSNMTTGTGPARPIVGA</sequence>
<keyword evidence="2" id="KW-1185">Reference proteome</keyword>
<dbReference type="Proteomes" id="UP001559025">
    <property type="component" value="Unassembled WGS sequence"/>
</dbReference>
<proteinExistence type="predicted"/>
<reference evidence="1 2" key="1">
    <citation type="submission" date="2024-01" db="EMBL/GenBank/DDBJ databases">
        <title>New evidence supports the origin of RcGTA from prophage.</title>
        <authorList>
            <person name="Xu Y."/>
            <person name="Liu B."/>
            <person name="Chen F."/>
        </authorList>
    </citation>
    <scope>NUCLEOTIDE SEQUENCE [LARGE SCALE GENOMIC DNA]</scope>
    <source>
        <strain evidence="1 2">CBW1107-2</strain>
    </source>
</reference>
<evidence type="ECO:0000313" key="2">
    <source>
        <dbReference type="Proteomes" id="UP001559025"/>
    </source>
</evidence>
<accession>A0ABV3WV83</accession>